<keyword evidence="10" id="KW-0739">Sodium transport</keyword>
<dbReference type="PANTHER" id="PTHR42985:SF40">
    <property type="entry name" value="LD47995P-RELATED"/>
    <property type="match status" value="1"/>
</dbReference>
<dbReference type="GO" id="GO:0006814">
    <property type="term" value="P:sodium ion transport"/>
    <property type="evidence" value="ECO:0007669"/>
    <property type="project" value="UniProtKB-KW"/>
</dbReference>
<keyword evidence="14" id="KW-1185">Reference proteome</keyword>
<keyword evidence="5 12" id="KW-0812">Transmembrane</keyword>
<evidence type="ECO:0000256" key="12">
    <source>
        <dbReference type="SAM" id="Phobius"/>
    </source>
</evidence>
<feature type="transmembrane region" description="Helical" evidence="12">
    <location>
        <begin position="223"/>
        <end position="248"/>
    </location>
</feature>
<evidence type="ECO:0000256" key="4">
    <source>
        <dbReference type="ARBA" id="ARBA00022475"/>
    </source>
</evidence>
<protein>
    <recommendedName>
        <fullName evidence="15">Sodium-coupled monocarboxylate transporter 1</fullName>
    </recommendedName>
</protein>
<dbReference type="InterPro" id="IPR038377">
    <property type="entry name" value="Na/Glc_symporter_sf"/>
</dbReference>
<dbReference type="GO" id="GO:0015293">
    <property type="term" value="F:symporter activity"/>
    <property type="evidence" value="ECO:0007669"/>
    <property type="project" value="TreeGrafter"/>
</dbReference>
<comment type="similarity">
    <text evidence="2 11">Belongs to the sodium:solute symporter (SSF) (TC 2.A.21) family.</text>
</comment>
<dbReference type="Proteomes" id="UP000326759">
    <property type="component" value="Unassembled WGS sequence"/>
</dbReference>
<dbReference type="PANTHER" id="PTHR42985">
    <property type="entry name" value="SODIUM-COUPLED MONOCARBOXYLATE TRANSPORTER"/>
    <property type="match status" value="1"/>
</dbReference>
<evidence type="ECO:0000256" key="11">
    <source>
        <dbReference type="RuleBase" id="RU362091"/>
    </source>
</evidence>
<keyword evidence="3" id="KW-0813">Transport</keyword>
<evidence type="ECO:0000256" key="7">
    <source>
        <dbReference type="ARBA" id="ARBA00023053"/>
    </source>
</evidence>
<evidence type="ECO:0000256" key="2">
    <source>
        <dbReference type="ARBA" id="ARBA00006434"/>
    </source>
</evidence>
<dbReference type="AlphaFoldDB" id="A0A5N5T9T3"/>
<dbReference type="InterPro" id="IPR051163">
    <property type="entry name" value="Sodium:Solute_Symporter_SSF"/>
</dbReference>
<feature type="transmembrane region" description="Helical" evidence="12">
    <location>
        <begin position="297"/>
        <end position="322"/>
    </location>
</feature>
<keyword evidence="9 12" id="KW-0472">Membrane</keyword>
<accession>A0A5N5T9T3</accession>
<evidence type="ECO:0000313" key="13">
    <source>
        <dbReference type="EMBL" id="KAB7501760.1"/>
    </source>
</evidence>
<dbReference type="EMBL" id="SEYY01009596">
    <property type="protein sequence ID" value="KAB7501760.1"/>
    <property type="molecule type" value="Genomic_DNA"/>
</dbReference>
<evidence type="ECO:0000256" key="8">
    <source>
        <dbReference type="ARBA" id="ARBA00023065"/>
    </source>
</evidence>
<keyword evidence="7" id="KW-0915">Sodium</keyword>
<evidence type="ECO:0000256" key="3">
    <source>
        <dbReference type="ARBA" id="ARBA00022448"/>
    </source>
</evidence>
<organism evidence="13 14">
    <name type="scientific">Armadillidium nasatum</name>
    <dbReference type="NCBI Taxonomy" id="96803"/>
    <lineage>
        <taxon>Eukaryota</taxon>
        <taxon>Metazoa</taxon>
        <taxon>Ecdysozoa</taxon>
        <taxon>Arthropoda</taxon>
        <taxon>Crustacea</taxon>
        <taxon>Multicrustacea</taxon>
        <taxon>Malacostraca</taxon>
        <taxon>Eumalacostraca</taxon>
        <taxon>Peracarida</taxon>
        <taxon>Isopoda</taxon>
        <taxon>Oniscidea</taxon>
        <taxon>Crinocheta</taxon>
        <taxon>Armadillidiidae</taxon>
        <taxon>Armadillidium</taxon>
    </lineage>
</organism>
<keyword evidence="4" id="KW-1003">Cell membrane</keyword>
<feature type="transmembrane region" description="Helical" evidence="12">
    <location>
        <begin position="34"/>
        <end position="59"/>
    </location>
</feature>
<evidence type="ECO:0000256" key="5">
    <source>
        <dbReference type="ARBA" id="ARBA00022692"/>
    </source>
</evidence>
<comment type="subcellular location">
    <subcellularLocation>
        <location evidence="1">Cell membrane</location>
        <topology evidence="1">Multi-pass membrane protein</topology>
    </subcellularLocation>
</comment>
<dbReference type="Pfam" id="PF00474">
    <property type="entry name" value="SSF"/>
    <property type="match status" value="1"/>
</dbReference>
<dbReference type="InterPro" id="IPR001734">
    <property type="entry name" value="Na/solute_symporter"/>
</dbReference>
<evidence type="ECO:0000256" key="10">
    <source>
        <dbReference type="ARBA" id="ARBA00023201"/>
    </source>
</evidence>
<feature type="transmembrane region" description="Helical" evidence="12">
    <location>
        <begin position="162"/>
        <end position="188"/>
    </location>
</feature>
<comment type="caution">
    <text evidence="13">The sequence shown here is derived from an EMBL/GenBank/DDBJ whole genome shotgun (WGS) entry which is preliminary data.</text>
</comment>
<keyword evidence="6 12" id="KW-1133">Transmembrane helix</keyword>
<name>A0A5N5T9T3_9CRUS</name>
<gene>
    <name evidence="13" type="ORF">Anas_11445</name>
</gene>
<dbReference type="Gene3D" id="1.20.1730.10">
    <property type="entry name" value="Sodium/glucose cotransporter"/>
    <property type="match status" value="2"/>
</dbReference>
<evidence type="ECO:0008006" key="15">
    <source>
        <dbReference type="Google" id="ProtNLM"/>
    </source>
</evidence>
<feature type="transmembrane region" description="Helical" evidence="12">
    <location>
        <begin position="269"/>
        <end position="291"/>
    </location>
</feature>
<keyword evidence="8" id="KW-0406">Ion transport</keyword>
<feature type="transmembrane region" description="Helical" evidence="12">
    <location>
        <begin position="113"/>
        <end position="142"/>
    </location>
</feature>
<evidence type="ECO:0000256" key="6">
    <source>
        <dbReference type="ARBA" id="ARBA00022989"/>
    </source>
</evidence>
<dbReference type="GO" id="GO:0005886">
    <property type="term" value="C:plasma membrane"/>
    <property type="evidence" value="ECO:0007669"/>
    <property type="project" value="UniProtKB-SubCell"/>
</dbReference>
<proteinExistence type="inferred from homology"/>
<dbReference type="OrthoDB" id="6363405at2759"/>
<reference evidence="13 14" key="1">
    <citation type="journal article" date="2019" name="PLoS Biol.">
        <title>Sex chromosomes control vertical transmission of feminizing Wolbachia symbionts in an isopod.</title>
        <authorList>
            <person name="Becking T."/>
            <person name="Chebbi M.A."/>
            <person name="Giraud I."/>
            <person name="Moumen B."/>
            <person name="Laverre T."/>
            <person name="Caubet Y."/>
            <person name="Peccoud J."/>
            <person name="Gilbert C."/>
            <person name="Cordaux R."/>
        </authorList>
    </citation>
    <scope>NUCLEOTIDE SEQUENCE [LARGE SCALE GENOMIC DNA]</scope>
    <source>
        <strain evidence="13">ANa2</strain>
        <tissue evidence="13">Whole body excluding digestive tract and cuticle</tissue>
    </source>
</reference>
<sequence length="331" mass="35889">MHPIPVTMSLIGGVISAISVLGNATEMYLHGTQLWLNIVGCFWGILVVMFLILPTLYPLELISMMQYLQMRFGSEGLTKLCSISQMLNMGLYLGICLYTPSLALSSVTDLPNWASIVCLGLVCTFYISIVLGLYFITSVVGISQAQFQRLNSVRSLKTSQGLCVMFFIGLFILWSLFYFTGLVAYAAYADCDPLATKQIEKADQIVPFLVADKLKHLPGMAGLFVAAVYGAVLSSVSSQASAFAALVWEDFLCNWIWFRKNIGISATNVTRLLSAFAGVLGVGLAFIVGRLGTLFQAAYSISGAFIGPLDGLFVTAISAPWVNKKVSINIS</sequence>
<evidence type="ECO:0000313" key="14">
    <source>
        <dbReference type="Proteomes" id="UP000326759"/>
    </source>
</evidence>
<evidence type="ECO:0000256" key="9">
    <source>
        <dbReference type="ARBA" id="ARBA00023136"/>
    </source>
</evidence>
<evidence type="ECO:0000256" key="1">
    <source>
        <dbReference type="ARBA" id="ARBA00004651"/>
    </source>
</evidence>
<dbReference type="PROSITE" id="PS50283">
    <property type="entry name" value="NA_SOLUT_SYMP_3"/>
    <property type="match status" value="2"/>
</dbReference>